<feature type="domain" description="TF-B3" evidence="7">
    <location>
        <begin position="2"/>
        <end position="102"/>
    </location>
</feature>
<dbReference type="CDD" id="cd10017">
    <property type="entry name" value="B3_DNA"/>
    <property type="match status" value="1"/>
</dbReference>
<evidence type="ECO:0000256" key="6">
    <source>
        <dbReference type="SAM" id="MobiDB-lite"/>
    </source>
</evidence>
<dbReference type="InterPro" id="IPR015300">
    <property type="entry name" value="DNA-bd_pseudobarrel_sf"/>
</dbReference>
<name>A0AAV5L4L7_9ROSI</name>
<evidence type="ECO:0000256" key="5">
    <source>
        <dbReference type="ARBA" id="ARBA00023242"/>
    </source>
</evidence>
<dbReference type="GO" id="GO:0003677">
    <property type="term" value="F:DNA binding"/>
    <property type="evidence" value="ECO:0007669"/>
    <property type="project" value="UniProtKB-KW"/>
</dbReference>
<evidence type="ECO:0000256" key="1">
    <source>
        <dbReference type="ARBA" id="ARBA00004123"/>
    </source>
</evidence>
<dbReference type="SUPFAM" id="SSF101936">
    <property type="entry name" value="DNA-binding pseudobarrel domain"/>
    <property type="match status" value="1"/>
</dbReference>
<reference evidence="8 9" key="1">
    <citation type="journal article" date="2021" name="Commun. Biol.">
        <title>The genome of Shorea leprosula (Dipterocarpaceae) highlights the ecological relevance of drought in aseasonal tropical rainforests.</title>
        <authorList>
            <person name="Ng K.K.S."/>
            <person name="Kobayashi M.J."/>
            <person name="Fawcett J.A."/>
            <person name="Hatakeyama M."/>
            <person name="Paape T."/>
            <person name="Ng C.H."/>
            <person name="Ang C.C."/>
            <person name="Tnah L.H."/>
            <person name="Lee C.T."/>
            <person name="Nishiyama T."/>
            <person name="Sese J."/>
            <person name="O'Brien M.J."/>
            <person name="Copetti D."/>
            <person name="Mohd Noor M.I."/>
            <person name="Ong R.C."/>
            <person name="Putra M."/>
            <person name="Sireger I.Z."/>
            <person name="Indrioko S."/>
            <person name="Kosugi Y."/>
            <person name="Izuno A."/>
            <person name="Isagi Y."/>
            <person name="Lee S.L."/>
            <person name="Shimizu K.K."/>
        </authorList>
    </citation>
    <scope>NUCLEOTIDE SEQUENCE [LARGE SCALE GENOMIC DNA]</scope>
    <source>
        <strain evidence="8">214</strain>
    </source>
</reference>
<proteinExistence type="predicted"/>
<keyword evidence="5" id="KW-0539">Nucleus</keyword>
<dbReference type="PANTHER" id="PTHR31140:SF145">
    <property type="entry name" value="TF-B3 DOMAIN-CONTAINING PROTEIN"/>
    <property type="match status" value="1"/>
</dbReference>
<dbReference type="AlphaFoldDB" id="A0AAV5L4L7"/>
<keyword evidence="2" id="KW-0805">Transcription regulation</keyword>
<gene>
    <name evidence="8" type="ORF">SLEP1_g40820</name>
</gene>
<evidence type="ECO:0000256" key="2">
    <source>
        <dbReference type="ARBA" id="ARBA00023015"/>
    </source>
</evidence>
<comment type="caution">
    <text evidence="8">The sequence shown here is derived from an EMBL/GenBank/DDBJ whole genome shotgun (WGS) entry which is preliminary data.</text>
</comment>
<keyword evidence="9" id="KW-1185">Reference proteome</keyword>
<dbReference type="Pfam" id="PF02362">
    <property type="entry name" value="B3"/>
    <property type="match status" value="1"/>
</dbReference>
<keyword evidence="3" id="KW-0238">DNA-binding</keyword>
<organism evidence="8 9">
    <name type="scientific">Rubroshorea leprosula</name>
    <dbReference type="NCBI Taxonomy" id="152421"/>
    <lineage>
        <taxon>Eukaryota</taxon>
        <taxon>Viridiplantae</taxon>
        <taxon>Streptophyta</taxon>
        <taxon>Embryophyta</taxon>
        <taxon>Tracheophyta</taxon>
        <taxon>Spermatophyta</taxon>
        <taxon>Magnoliopsida</taxon>
        <taxon>eudicotyledons</taxon>
        <taxon>Gunneridae</taxon>
        <taxon>Pentapetalae</taxon>
        <taxon>rosids</taxon>
        <taxon>malvids</taxon>
        <taxon>Malvales</taxon>
        <taxon>Dipterocarpaceae</taxon>
        <taxon>Rubroshorea</taxon>
    </lineage>
</organism>
<evidence type="ECO:0000256" key="3">
    <source>
        <dbReference type="ARBA" id="ARBA00023125"/>
    </source>
</evidence>
<evidence type="ECO:0000256" key="4">
    <source>
        <dbReference type="ARBA" id="ARBA00023163"/>
    </source>
</evidence>
<dbReference type="PANTHER" id="PTHR31140">
    <property type="entry name" value="B3 DOMAIN-CONTAINING TRANSCRIPTION FACTOR ABI3"/>
    <property type="match status" value="1"/>
</dbReference>
<evidence type="ECO:0000259" key="7">
    <source>
        <dbReference type="PROSITE" id="PS50863"/>
    </source>
</evidence>
<dbReference type="GO" id="GO:0005634">
    <property type="term" value="C:nucleus"/>
    <property type="evidence" value="ECO:0007669"/>
    <property type="project" value="UniProtKB-SubCell"/>
</dbReference>
<accession>A0AAV5L4L7</accession>
<feature type="region of interest" description="Disordered" evidence="6">
    <location>
        <begin position="105"/>
        <end position="124"/>
    </location>
</feature>
<dbReference type="Proteomes" id="UP001054252">
    <property type="component" value="Unassembled WGS sequence"/>
</dbReference>
<evidence type="ECO:0000313" key="8">
    <source>
        <dbReference type="EMBL" id="GKV32203.1"/>
    </source>
</evidence>
<comment type="subcellular location">
    <subcellularLocation>
        <location evidence="1">Nucleus</location>
    </subcellularLocation>
</comment>
<dbReference type="InterPro" id="IPR044800">
    <property type="entry name" value="LEC2-like"/>
</dbReference>
<dbReference type="InterPro" id="IPR003340">
    <property type="entry name" value="B3_DNA-bd"/>
</dbReference>
<dbReference type="PROSITE" id="PS50863">
    <property type="entry name" value="B3"/>
    <property type="match status" value="1"/>
</dbReference>
<dbReference type="GO" id="GO:0003700">
    <property type="term" value="F:DNA-binding transcription factor activity"/>
    <property type="evidence" value="ECO:0007669"/>
    <property type="project" value="InterPro"/>
</dbReference>
<dbReference type="SMART" id="SM01019">
    <property type="entry name" value="B3"/>
    <property type="match status" value="1"/>
</dbReference>
<dbReference type="EMBL" id="BPVZ01000094">
    <property type="protein sequence ID" value="GKV32203.1"/>
    <property type="molecule type" value="Genomic_DNA"/>
</dbReference>
<evidence type="ECO:0000313" key="9">
    <source>
        <dbReference type="Proteomes" id="UP001054252"/>
    </source>
</evidence>
<protein>
    <recommendedName>
        <fullName evidence="7">TF-B3 domain-containing protein</fullName>
    </recommendedName>
</protein>
<keyword evidence="4" id="KW-0804">Transcription</keyword>
<sequence>MQLFSKSLTFTDVRKRLAIPTKIVNFLLPNEGNHGVELHVRHGTTVWPIMCTTRKEGYKKPVLSKGWRAFALKNKLKVGDVVTLYKEEDEAGYLGYRIEVKRADKPSVKQSRPTVGDLPTGNSDEATCKSHRMFEDGVVKRFGVADEKVEKCSFKLFGVHVFENRPPADTSSCDATAGEANITAKEEKEYDNNSVGLSLDLTLAPPTAIGPRQILQCSP</sequence>
<dbReference type="Gene3D" id="2.40.330.10">
    <property type="entry name" value="DNA-binding pseudobarrel domain"/>
    <property type="match status" value="1"/>
</dbReference>